<reference evidence="1" key="1">
    <citation type="submission" date="2020-04" db="EMBL/GenBank/DDBJ databases">
        <authorList>
            <person name="Chiriac C."/>
            <person name="Salcher M."/>
            <person name="Ghai R."/>
            <person name="Kavagutti S V."/>
        </authorList>
    </citation>
    <scope>NUCLEOTIDE SEQUENCE</scope>
</reference>
<dbReference type="EMBL" id="LR797465">
    <property type="protein sequence ID" value="CAB4218613.1"/>
    <property type="molecule type" value="Genomic_DNA"/>
</dbReference>
<protein>
    <submittedName>
        <fullName evidence="1">Uncharacterized protein</fullName>
    </submittedName>
</protein>
<evidence type="ECO:0000313" key="4">
    <source>
        <dbReference type="EMBL" id="CAB4218613.1"/>
    </source>
</evidence>
<dbReference type="EMBL" id="LR796485">
    <property type="protein sequence ID" value="CAB4147071.1"/>
    <property type="molecule type" value="Genomic_DNA"/>
</dbReference>
<evidence type="ECO:0000313" key="2">
    <source>
        <dbReference type="EMBL" id="CAB4178191.1"/>
    </source>
</evidence>
<sequence length="81" mass="8844">MTPTYMLAYTTDDVAEAARDLAMLIEEHAEETDAKWADVLADHIASDARWLAEMIEVVSPHLPLVMPLGLPAPGPVWGMGQ</sequence>
<accession>A0A6J5MM54</accession>
<dbReference type="EMBL" id="LR797101">
    <property type="protein sequence ID" value="CAB4187099.1"/>
    <property type="molecule type" value="Genomic_DNA"/>
</dbReference>
<evidence type="ECO:0000313" key="3">
    <source>
        <dbReference type="EMBL" id="CAB4187099.1"/>
    </source>
</evidence>
<evidence type="ECO:0000313" key="1">
    <source>
        <dbReference type="EMBL" id="CAB4147071.1"/>
    </source>
</evidence>
<name>A0A6J5MM54_9CAUD</name>
<gene>
    <name evidence="2" type="ORF">UFOVP1011_40</name>
    <name evidence="3" type="ORF">UFOVP1162_24</name>
    <name evidence="4" type="ORF">UFOVP1611_27</name>
    <name evidence="1" type="ORF">UFOVP504_10</name>
</gene>
<dbReference type="EMBL" id="LR796959">
    <property type="protein sequence ID" value="CAB4178191.1"/>
    <property type="molecule type" value="Genomic_DNA"/>
</dbReference>
<proteinExistence type="predicted"/>
<organism evidence="1">
    <name type="scientific">uncultured Caudovirales phage</name>
    <dbReference type="NCBI Taxonomy" id="2100421"/>
    <lineage>
        <taxon>Viruses</taxon>
        <taxon>Duplodnaviria</taxon>
        <taxon>Heunggongvirae</taxon>
        <taxon>Uroviricota</taxon>
        <taxon>Caudoviricetes</taxon>
        <taxon>Peduoviridae</taxon>
        <taxon>Maltschvirus</taxon>
        <taxon>Maltschvirus maltsch</taxon>
    </lineage>
</organism>